<evidence type="ECO:0008006" key="3">
    <source>
        <dbReference type="Google" id="ProtNLM"/>
    </source>
</evidence>
<dbReference type="Proteomes" id="UP001244552">
    <property type="component" value="Unassembled WGS sequence"/>
</dbReference>
<evidence type="ECO:0000313" key="2">
    <source>
        <dbReference type="Proteomes" id="UP001244552"/>
    </source>
</evidence>
<dbReference type="InterPro" id="IPR058227">
    <property type="entry name" value="RSP_7527-like"/>
</dbReference>
<dbReference type="EMBL" id="JAUSVU010000003">
    <property type="protein sequence ID" value="MDQ0532551.1"/>
    <property type="molecule type" value="Genomic_DNA"/>
</dbReference>
<name>A0ABU0MGL6_9PROT</name>
<proteinExistence type="predicted"/>
<keyword evidence="2" id="KW-1185">Reference proteome</keyword>
<organism evidence="1 2">
    <name type="scientific">Azospirillum picis</name>
    <dbReference type="NCBI Taxonomy" id="488438"/>
    <lineage>
        <taxon>Bacteria</taxon>
        <taxon>Pseudomonadati</taxon>
        <taxon>Pseudomonadota</taxon>
        <taxon>Alphaproteobacteria</taxon>
        <taxon>Rhodospirillales</taxon>
        <taxon>Azospirillaceae</taxon>
        <taxon>Azospirillum</taxon>
    </lineage>
</organism>
<dbReference type="RefSeq" id="WP_209979573.1">
    <property type="nucleotide sequence ID" value="NZ_JAGINO010000003.1"/>
</dbReference>
<evidence type="ECO:0000313" key="1">
    <source>
        <dbReference type="EMBL" id="MDQ0532551.1"/>
    </source>
</evidence>
<reference evidence="1 2" key="1">
    <citation type="submission" date="2023-07" db="EMBL/GenBank/DDBJ databases">
        <title>Genomic Encyclopedia of Type Strains, Phase IV (KMG-IV): sequencing the most valuable type-strain genomes for metagenomic binning, comparative biology and taxonomic classification.</title>
        <authorList>
            <person name="Goeker M."/>
        </authorList>
    </citation>
    <scope>NUCLEOTIDE SEQUENCE [LARGE SCALE GENOMIC DNA]</scope>
    <source>
        <strain evidence="1 2">DSM 19922</strain>
    </source>
</reference>
<comment type="caution">
    <text evidence="1">The sequence shown here is derived from an EMBL/GenBank/DDBJ whole genome shotgun (WGS) entry which is preliminary data.</text>
</comment>
<sequence length="58" mass="6630">MSKMLLTEDRDVRTHDEIMMAARRMRAEYLRELFGKLRNSLFGGRAAHPGPALTPSAR</sequence>
<dbReference type="NCBIfam" id="NF046098">
    <property type="entry name" value="RSP_7527_fam"/>
    <property type="match status" value="1"/>
</dbReference>
<accession>A0ABU0MGL6</accession>
<protein>
    <recommendedName>
        <fullName evidence="3">Transposase</fullName>
    </recommendedName>
</protein>
<gene>
    <name evidence="1" type="ORF">QO018_001395</name>
</gene>